<dbReference type="OMA" id="EHLFAIN"/>
<feature type="region of interest" description="Disordered" evidence="9">
    <location>
        <begin position="37"/>
        <end position="58"/>
    </location>
</feature>
<dbReference type="Proteomes" id="UP000094527">
    <property type="component" value="Unassembled WGS sequence"/>
</dbReference>
<dbReference type="InterPro" id="IPR036869">
    <property type="entry name" value="J_dom_sf"/>
</dbReference>
<feature type="signal peptide" evidence="10">
    <location>
        <begin position="1"/>
        <end position="19"/>
    </location>
</feature>
<evidence type="ECO:0000256" key="9">
    <source>
        <dbReference type="SAM" id="MobiDB-lite"/>
    </source>
</evidence>
<keyword evidence="12" id="KW-1185">Reference proteome</keyword>
<dbReference type="Gene3D" id="1.10.287.110">
    <property type="entry name" value="DnaJ domain"/>
    <property type="match status" value="1"/>
</dbReference>
<dbReference type="EMBL" id="LJIJ01001032">
    <property type="protein sequence ID" value="ODM93276.1"/>
    <property type="molecule type" value="Genomic_DNA"/>
</dbReference>
<dbReference type="FunFam" id="1.10.287.110:FF:000006">
    <property type="entry name" value="Import inner membrane translocase subunit TIM16"/>
    <property type="match status" value="1"/>
</dbReference>
<evidence type="ECO:0000256" key="6">
    <source>
        <dbReference type="ARBA" id="ARBA00023010"/>
    </source>
</evidence>
<evidence type="ECO:0000256" key="4">
    <source>
        <dbReference type="ARBA" id="ARBA00022792"/>
    </source>
</evidence>
<proteinExistence type="inferred from homology"/>
<evidence type="ECO:0000256" key="3">
    <source>
        <dbReference type="ARBA" id="ARBA00022448"/>
    </source>
</evidence>
<evidence type="ECO:0000256" key="1">
    <source>
        <dbReference type="ARBA" id="ARBA00004443"/>
    </source>
</evidence>
<gene>
    <name evidence="11" type="ORF">Ocin01_13406</name>
</gene>
<evidence type="ECO:0000256" key="8">
    <source>
        <dbReference type="ARBA" id="ARBA00023136"/>
    </source>
</evidence>
<keyword evidence="6" id="KW-0811">Translocation</keyword>
<keyword evidence="3" id="KW-0813">Transport</keyword>
<keyword evidence="5" id="KW-0653">Protein transport</keyword>
<dbReference type="GO" id="GO:0030150">
    <property type="term" value="P:protein import into mitochondrial matrix"/>
    <property type="evidence" value="ECO:0007669"/>
    <property type="project" value="InterPro"/>
</dbReference>
<name>A0A1D2MJN7_ORCCI</name>
<dbReference type="PANTHER" id="PTHR12388:SF0">
    <property type="entry name" value="MITOCHONDRIAL IMPORT INNER MEMBRANE TRANSLOCASE SUBUNIT TIM16"/>
    <property type="match status" value="1"/>
</dbReference>
<comment type="caution">
    <text evidence="11">The sequence shown here is derived from an EMBL/GenBank/DDBJ whole genome shotgun (WGS) entry which is preliminary data.</text>
</comment>
<sequence length="121" mass="13494">MAKHLIQILLLGTRAVGKAFVSALRQEYIASQAAAAARQGGGHRNCNANEGTSKRHGISVEEARQILNMGPEESSPDDVQKRFEQLFKINDTKKGGSFYIQSKVYRAKERLDEHLRIEKQG</sequence>
<dbReference type="OrthoDB" id="10262892at2759"/>
<evidence type="ECO:0000256" key="5">
    <source>
        <dbReference type="ARBA" id="ARBA00022927"/>
    </source>
</evidence>
<keyword evidence="7" id="KW-0496">Mitochondrion</keyword>
<dbReference type="Pfam" id="PF03656">
    <property type="entry name" value="Pam16"/>
    <property type="match status" value="1"/>
</dbReference>
<evidence type="ECO:0000313" key="11">
    <source>
        <dbReference type="EMBL" id="ODM93276.1"/>
    </source>
</evidence>
<evidence type="ECO:0000256" key="2">
    <source>
        <dbReference type="ARBA" id="ARBA00008817"/>
    </source>
</evidence>
<organism evidence="11 12">
    <name type="scientific">Orchesella cincta</name>
    <name type="common">Springtail</name>
    <name type="synonym">Podura cincta</name>
    <dbReference type="NCBI Taxonomy" id="48709"/>
    <lineage>
        <taxon>Eukaryota</taxon>
        <taxon>Metazoa</taxon>
        <taxon>Ecdysozoa</taxon>
        <taxon>Arthropoda</taxon>
        <taxon>Hexapoda</taxon>
        <taxon>Collembola</taxon>
        <taxon>Entomobryomorpha</taxon>
        <taxon>Entomobryoidea</taxon>
        <taxon>Orchesellidae</taxon>
        <taxon>Orchesellinae</taxon>
        <taxon>Orchesella</taxon>
    </lineage>
</organism>
<keyword evidence="10" id="KW-0732">Signal</keyword>
<comment type="similarity">
    <text evidence="2">Belongs to the TIM16/PAM16 family.</text>
</comment>
<feature type="chain" id="PRO_5008904128" evidence="10">
    <location>
        <begin position="20"/>
        <end position="121"/>
    </location>
</feature>
<protein>
    <submittedName>
        <fullName evidence="11">Mitochondrial import inner membrane translocase subunit tim16-B</fullName>
    </submittedName>
</protein>
<dbReference type="GO" id="GO:0005744">
    <property type="term" value="C:TIM23 mitochondrial import inner membrane translocase complex"/>
    <property type="evidence" value="ECO:0007669"/>
    <property type="project" value="InterPro"/>
</dbReference>
<comment type="subcellular location">
    <subcellularLocation>
        <location evidence="1">Mitochondrion inner membrane</location>
        <topology evidence="1">Peripheral membrane protein</topology>
        <orientation evidence="1">Matrix side</orientation>
    </subcellularLocation>
</comment>
<dbReference type="AlphaFoldDB" id="A0A1D2MJN7"/>
<keyword evidence="8" id="KW-0472">Membrane</keyword>
<evidence type="ECO:0000256" key="7">
    <source>
        <dbReference type="ARBA" id="ARBA00023128"/>
    </source>
</evidence>
<dbReference type="InterPro" id="IPR005341">
    <property type="entry name" value="Tim16"/>
</dbReference>
<dbReference type="PANTHER" id="PTHR12388">
    <property type="entry name" value="MITOCHONDRIA ASSOCIATED GRANULOCYTE MACROPHAGE CSF SIGNALING MOLECULE"/>
    <property type="match status" value="1"/>
</dbReference>
<evidence type="ECO:0000256" key="10">
    <source>
        <dbReference type="SAM" id="SignalP"/>
    </source>
</evidence>
<keyword evidence="4" id="KW-0999">Mitochondrion inner membrane</keyword>
<reference evidence="11 12" key="1">
    <citation type="journal article" date="2016" name="Genome Biol. Evol.">
        <title>Gene Family Evolution Reflects Adaptation to Soil Environmental Stressors in the Genome of the Collembolan Orchesella cincta.</title>
        <authorList>
            <person name="Faddeeva-Vakhrusheva A."/>
            <person name="Derks M.F."/>
            <person name="Anvar S.Y."/>
            <person name="Agamennone V."/>
            <person name="Suring W."/>
            <person name="Smit S."/>
            <person name="van Straalen N.M."/>
            <person name="Roelofs D."/>
        </authorList>
    </citation>
    <scope>NUCLEOTIDE SEQUENCE [LARGE SCALE GENOMIC DNA]</scope>
    <source>
        <tissue evidence="11">Mixed pool</tissue>
    </source>
</reference>
<evidence type="ECO:0000313" key="12">
    <source>
        <dbReference type="Proteomes" id="UP000094527"/>
    </source>
</evidence>
<accession>A0A1D2MJN7</accession>